<dbReference type="GO" id="GO:0003677">
    <property type="term" value="F:DNA binding"/>
    <property type="evidence" value="ECO:0007669"/>
    <property type="project" value="UniProtKB-KW"/>
</dbReference>
<keyword evidence="5" id="KW-0234">DNA repair</keyword>
<dbReference type="Gene3D" id="3.40.470.10">
    <property type="entry name" value="Uracil-DNA glycosylase-like domain"/>
    <property type="match status" value="1"/>
</dbReference>
<feature type="domain" description="Uracil-DNA glycosylase-like" evidence="6">
    <location>
        <begin position="56"/>
        <end position="221"/>
    </location>
</feature>
<dbReference type="InterPro" id="IPR039134">
    <property type="entry name" value="SMUG1"/>
</dbReference>
<dbReference type="CDD" id="cd19374">
    <property type="entry name" value="UDG-F3_SMUG1-like"/>
    <property type="match status" value="1"/>
</dbReference>
<protein>
    <submittedName>
        <fullName evidence="7">Single-stranded DNA-binding protein</fullName>
    </submittedName>
</protein>
<comment type="similarity">
    <text evidence="1">Belongs to the uracil-DNA glycosylase (UDG) superfamily. SMUG1 family.</text>
</comment>
<dbReference type="InterPro" id="IPR036895">
    <property type="entry name" value="Uracil-DNA_glycosylase-like_sf"/>
</dbReference>
<evidence type="ECO:0000256" key="3">
    <source>
        <dbReference type="ARBA" id="ARBA00022801"/>
    </source>
</evidence>
<proteinExistence type="inferred from homology"/>
<evidence type="ECO:0000313" key="7">
    <source>
        <dbReference type="EMBL" id="MBK7675792.1"/>
    </source>
</evidence>
<evidence type="ECO:0000313" key="8">
    <source>
        <dbReference type="Proteomes" id="UP000697998"/>
    </source>
</evidence>
<keyword evidence="4 7" id="KW-0238">DNA-binding</keyword>
<evidence type="ECO:0000256" key="2">
    <source>
        <dbReference type="ARBA" id="ARBA00022763"/>
    </source>
</evidence>
<dbReference type="EMBL" id="JADJMH010000014">
    <property type="protein sequence ID" value="MBK7675792.1"/>
    <property type="molecule type" value="Genomic_DNA"/>
</dbReference>
<keyword evidence="2" id="KW-0227">DNA damage</keyword>
<evidence type="ECO:0000259" key="6">
    <source>
        <dbReference type="Pfam" id="PF03167"/>
    </source>
</evidence>
<organism evidence="7 8">
    <name type="scientific">Candidatus Accumulibacter proximus</name>
    <dbReference type="NCBI Taxonomy" id="2954385"/>
    <lineage>
        <taxon>Bacteria</taxon>
        <taxon>Pseudomonadati</taxon>
        <taxon>Pseudomonadota</taxon>
        <taxon>Betaproteobacteria</taxon>
        <taxon>Candidatus Accumulibacter</taxon>
    </lineage>
</organism>
<gene>
    <name evidence="7" type="ORF">IPJ27_14135</name>
</gene>
<keyword evidence="3" id="KW-0378">Hydrolase</keyword>
<dbReference type="Proteomes" id="UP000697998">
    <property type="component" value="Unassembled WGS sequence"/>
</dbReference>
<reference evidence="7 8" key="1">
    <citation type="submission" date="2020-10" db="EMBL/GenBank/DDBJ databases">
        <title>Connecting structure to function with the recovery of over 1000 high-quality activated sludge metagenome-assembled genomes encoding full-length rRNA genes using long-read sequencing.</title>
        <authorList>
            <person name="Singleton C.M."/>
            <person name="Petriglieri F."/>
            <person name="Kristensen J.M."/>
            <person name="Kirkegaard R.H."/>
            <person name="Michaelsen T.Y."/>
            <person name="Andersen M.H."/>
            <person name="Karst S.M."/>
            <person name="Dueholm M.S."/>
            <person name="Nielsen P.H."/>
            <person name="Albertsen M."/>
        </authorList>
    </citation>
    <scope>NUCLEOTIDE SEQUENCE [LARGE SCALE GENOMIC DNA]</scope>
    <source>
        <strain evidence="7">EsbW_18-Q3-R4-48_BATAC.285</strain>
    </source>
</reference>
<sequence length="243" mass="26279">MERDSPVAESLIAAARQLSASLSTLTFAPPVSHFYNPLTYAWAVHERYLRRYAASTRRVVFLGMNPGPFGMVQTGVPFGEIAVVRDWLGLEASVQKPAAENPARPIEGFACSRSEVSGRRLWGLFRERFGSPDVFFAEHFVANYCPLAFFDHGRNLTPDKLAAAAAAPLRAACDAHLLALVSAMQPEWVIGIGAFAEARAAEALAGTHARIGRVLHPSPASPVANRGWAEAASRQLVALGVWD</sequence>
<name>A0A935Q007_9PROT</name>
<dbReference type="SUPFAM" id="SSF52141">
    <property type="entry name" value="Uracil-DNA glycosylase-like"/>
    <property type="match status" value="1"/>
</dbReference>
<dbReference type="FunFam" id="3.40.470.10:FF:000005">
    <property type="entry name" value="Single-strand selective monofunctional uracil DNA glycosylase"/>
    <property type="match status" value="1"/>
</dbReference>
<comment type="caution">
    <text evidence="7">The sequence shown here is derived from an EMBL/GenBank/DDBJ whole genome shotgun (WGS) entry which is preliminary data.</text>
</comment>
<dbReference type="GO" id="GO:0000703">
    <property type="term" value="F:oxidized pyrimidine nucleobase lesion DNA N-glycosylase activity"/>
    <property type="evidence" value="ECO:0007669"/>
    <property type="project" value="TreeGrafter"/>
</dbReference>
<dbReference type="Pfam" id="PF03167">
    <property type="entry name" value="UDG"/>
    <property type="match status" value="1"/>
</dbReference>
<evidence type="ECO:0000256" key="4">
    <source>
        <dbReference type="ARBA" id="ARBA00023125"/>
    </source>
</evidence>
<dbReference type="AlphaFoldDB" id="A0A935Q007"/>
<evidence type="ECO:0000256" key="1">
    <source>
        <dbReference type="ARBA" id="ARBA00007889"/>
    </source>
</evidence>
<dbReference type="PANTHER" id="PTHR13235">
    <property type="entry name" value="SINGLE-STRAND SELECTIVE MONOFUNCTIONAL URACIL DNA GLYCOSYLASE"/>
    <property type="match status" value="1"/>
</dbReference>
<dbReference type="GO" id="GO:0017065">
    <property type="term" value="F:single-strand selective uracil DNA N-glycosylase activity"/>
    <property type="evidence" value="ECO:0007669"/>
    <property type="project" value="InterPro"/>
</dbReference>
<dbReference type="GO" id="GO:0006284">
    <property type="term" value="P:base-excision repair"/>
    <property type="evidence" value="ECO:0007669"/>
    <property type="project" value="InterPro"/>
</dbReference>
<dbReference type="InterPro" id="IPR005122">
    <property type="entry name" value="Uracil-DNA_glycosylase-like"/>
</dbReference>
<accession>A0A935Q007</accession>
<evidence type="ECO:0000256" key="5">
    <source>
        <dbReference type="ARBA" id="ARBA00023204"/>
    </source>
</evidence>
<dbReference type="PANTHER" id="PTHR13235:SF2">
    <property type="entry name" value="SINGLE-STRAND SELECTIVE MONOFUNCTIONAL URACIL DNA GLYCOSYLASE"/>
    <property type="match status" value="1"/>
</dbReference>